<keyword evidence="2" id="KW-0488">Methylation</keyword>
<dbReference type="STRING" id="454194.PYK22_01043"/>
<keyword evidence="4" id="KW-0472">Membrane</keyword>
<dbReference type="PANTHER" id="PTHR30093:SF34">
    <property type="entry name" value="PREPILIN PEPTIDASE-DEPENDENT PROTEIN D"/>
    <property type="match status" value="1"/>
</dbReference>
<evidence type="ECO:0000313" key="6">
    <source>
        <dbReference type="Proteomes" id="UP000031518"/>
    </source>
</evidence>
<reference evidence="5 6" key="2">
    <citation type="submission" date="2015-01" db="EMBL/GenBank/DDBJ databases">
        <title>Complete genome sequence of Pyrinomonas methylaliphatogenes type strain K22T.</title>
        <authorList>
            <person name="Lee K.C.Y."/>
            <person name="Power J.F."/>
            <person name="Dunfield P.F."/>
            <person name="Morgan X.C."/>
            <person name="Huttenhower C."/>
            <person name="Stott M.B."/>
        </authorList>
    </citation>
    <scope>NUCLEOTIDE SEQUENCE [LARGE SCALE GENOMIC DNA]</scope>
    <source>
        <strain evidence="5 6">K22</strain>
    </source>
</reference>
<evidence type="ECO:0000256" key="3">
    <source>
        <dbReference type="SAM" id="MobiDB-lite"/>
    </source>
</evidence>
<dbReference type="Proteomes" id="UP000031518">
    <property type="component" value="Unassembled WGS sequence"/>
</dbReference>
<comment type="similarity">
    <text evidence="1">Belongs to the N-Me-Phe pilin family.</text>
</comment>
<evidence type="ECO:0000313" key="5">
    <source>
        <dbReference type="EMBL" id="CDM65045.1"/>
    </source>
</evidence>
<name>A0A0B6WXZ9_9BACT</name>
<keyword evidence="6" id="KW-1185">Reference proteome</keyword>
<dbReference type="PANTHER" id="PTHR30093">
    <property type="entry name" value="GENERAL SECRETION PATHWAY PROTEIN G"/>
    <property type="match status" value="1"/>
</dbReference>
<dbReference type="EMBL" id="CBXV010000004">
    <property type="protein sequence ID" value="CDM65045.1"/>
    <property type="molecule type" value="Genomic_DNA"/>
</dbReference>
<dbReference type="InterPro" id="IPR045584">
    <property type="entry name" value="Pilin-like"/>
</dbReference>
<gene>
    <name evidence="5" type="ORF">PYK22_01043</name>
</gene>
<evidence type="ECO:0000256" key="4">
    <source>
        <dbReference type="SAM" id="Phobius"/>
    </source>
</evidence>
<dbReference type="InterPro" id="IPR012902">
    <property type="entry name" value="N_methyl_site"/>
</dbReference>
<dbReference type="Gene3D" id="3.30.700.10">
    <property type="entry name" value="Glycoprotein, Type 4 Pilin"/>
    <property type="match status" value="1"/>
</dbReference>
<dbReference type="RefSeq" id="WP_157770685.1">
    <property type="nucleotide sequence ID" value="NZ_CBXV010000004.1"/>
</dbReference>
<protein>
    <submittedName>
        <fullName evidence="5">Prepilin-type N-terminal cleavage/methylation domain-containing protein</fullName>
    </submittedName>
</protein>
<dbReference type="NCBIfam" id="TIGR02532">
    <property type="entry name" value="IV_pilin_GFxxxE"/>
    <property type="match status" value="1"/>
</dbReference>
<feature type="transmembrane region" description="Helical" evidence="4">
    <location>
        <begin position="12"/>
        <end position="34"/>
    </location>
</feature>
<evidence type="ECO:0000256" key="2">
    <source>
        <dbReference type="ARBA" id="ARBA00022481"/>
    </source>
</evidence>
<feature type="region of interest" description="Disordered" evidence="3">
    <location>
        <begin position="134"/>
        <end position="153"/>
    </location>
</feature>
<evidence type="ECO:0000256" key="1">
    <source>
        <dbReference type="ARBA" id="ARBA00005233"/>
    </source>
</evidence>
<dbReference type="Pfam" id="PF07963">
    <property type="entry name" value="N_methyl"/>
    <property type="match status" value="1"/>
</dbReference>
<dbReference type="AlphaFoldDB" id="A0A0B6WXZ9"/>
<accession>A0A0B6WXZ9</accession>
<sequence>MSRTERTQRGFSLIELLIVVAIIGILVSIIVPAYRSSIRRGNEAAAIGTLRTIRDSQIDYAMSHRGEYGTFDQLIQAKYLDQRFAGDQPVISGYIFRLKVTPKSGTQPAFFSVNADPQQPGVTGTRYFYIDSNVSVPRENSEQPASPDDPPIE</sequence>
<keyword evidence="4" id="KW-1133">Transmembrane helix</keyword>
<proteinExistence type="inferred from homology"/>
<organism evidence="5 6">
    <name type="scientific">Pyrinomonas methylaliphatogenes</name>
    <dbReference type="NCBI Taxonomy" id="454194"/>
    <lineage>
        <taxon>Bacteria</taxon>
        <taxon>Pseudomonadati</taxon>
        <taxon>Acidobacteriota</taxon>
        <taxon>Blastocatellia</taxon>
        <taxon>Blastocatellales</taxon>
        <taxon>Pyrinomonadaceae</taxon>
        <taxon>Pyrinomonas</taxon>
    </lineage>
</organism>
<dbReference type="PROSITE" id="PS00409">
    <property type="entry name" value="PROKAR_NTER_METHYL"/>
    <property type="match status" value="1"/>
</dbReference>
<reference evidence="5 6" key="1">
    <citation type="submission" date="2013-12" db="EMBL/GenBank/DDBJ databases">
        <authorList>
            <person name="Stott M."/>
        </authorList>
    </citation>
    <scope>NUCLEOTIDE SEQUENCE [LARGE SCALE GENOMIC DNA]</scope>
    <source>
        <strain evidence="5 6">K22</strain>
    </source>
</reference>
<keyword evidence="4" id="KW-0812">Transmembrane</keyword>
<dbReference type="SUPFAM" id="SSF54523">
    <property type="entry name" value="Pili subunits"/>
    <property type="match status" value="1"/>
</dbReference>